<dbReference type="Proteomes" id="UP000274556">
    <property type="component" value="Unassembled WGS sequence"/>
</dbReference>
<organism evidence="3 4">
    <name type="scientific">Thiocapsa rosea</name>
    <dbReference type="NCBI Taxonomy" id="69360"/>
    <lineage>
        <taxon>Bacteria</taxon>
        <taxon>Pseudomonadati</taxon>
        <taxon>Pseudomonadota</taxon>
        <taxon>Gammaproteobacteria</taxon>
        <taxon>Chromatiales</taxon>
        <taxon>Chromatiaceae</taxon>
        <taxon>Thiocapsa</taxon>
    </lineage>
</organism>
<reference evidence="3 4" key="1">
    <citation type="submission" date="2018-10" db="EMBL/GenBank/DDBJ databases">
        <title>Genomic Encyclopedia of Archaeal and Bacterial Type Strains, Phase II (KMG-II): from individual species to whole genera.</title>
        <authorList>
            <person name="Goeker M."/>
        </authorList>
    </citation>
    <scope>NUCLEOTIDE SEQUENCE [LARGE SCALE GENOMIC DNA]</scope>
    <source>
        <strain evidence="3 4">DSM 235</strain>
    </source>
</reference>
<dbReference type="InterPro" id="IPR007712">
    <property type="entry name" value="RelE/ParE_toxin"/>
</dbReference>
<evidence type="ECO:0000256" key="1">
    <source>
        <dbReference type="ARBA" id="ARBA00006226"/>
    </source>
</evidence>
<dbReference type="Pfam" id="PF05016">
    <property type="entry name" value="ParE_toxin"/>
    <property type="match status" value="1"/>
</dbReference>
<protein>
    <submittedName>
        <fullName evidence="3">Addiction module RelE/StbE family toxin</fullName>
    </submittedName>
</protein>
<dbReference type="OrthoDB" id="9801234at2"/>
<dbReference type="PANTHER" id="PTHR35601">
    <property type="entry name" value="TOXIN RELE"/>
    <property type="match status" value="1"/>
</dbReference>
<dbReference type="EMBL" id="RBXL01000001">
    <property type="protein sequence ID" value="RKT45251.1"/>
    <property type="molecule type" value="Genomic_DNA"/>
</dbReference>
<sequence>MSRSTRSEAVVTYRLQFLPEALEEWRTLDGSVKTLLRKALKKRLEQPRVPGSELHAELRDCYKIKLRKIGYRLIYAVENDVLVVLVLSVGKREEMAAYLQAIERLLTKNRTDR</sequence>
<evidence type="ECO:0000313" key="4">
    <source>
        <dbReference type="Proteomes" id="UP000274556"/>
    </source>
</evidence>
<dbReference type="InterPro" id="IPR035093">
    <property type="entry name" value="RelE/ParE_toxin_dom_sf"/>
</dbReference>
<comment type="caution">
    <text evidence="3">The sequence shown here is derived from an EMBL/GenBank/DDBJ whole genome shotgun (WGS) entry which is preliminary data.</text>
</comment>
<proteinExistence type="inferred from homology"/>
<evidence type="ECO:0000256" key="2">
    <source>
        <dbReference type="ARBA" id="ARBA00022649"/>
    </source>
</evidence>
<dbReference type="AlphaFoldDB" id="A0A495V783"/>
<accession>A0A495V783</accession>
<dbReference type="NCBIfam" id="TIGR02385">
    <property type="entry name" value="RelE_StbE"/>
    <property type="match status" value="1"/>
</dbReference>
<comment type="similarity">
    <text evidence="1">Belongs to the RelE toxin family.</text>
</comment>
<keyword evidence="2" id="KW-1277">Toxin-antitoxin system</keyword>
<dbReference type="PANTHER" id="PTHR35601:SF1">
    <property type="entry name" value="TOXIN RELE"/>
    <property type="match status" value="1"/>
</dbReference>
<evidence type="ECO:0000313" key="3">
    <source>
        <dbReference type="EMBL" id="RKT45251.1"/>
    </source>
</evidence>
<dbReference type="SUPFAM" id="SSF143011">
    <property type="entry name" value="RelE-like"/>
    <property type="match status" value="1"/>
</dbReference>
<gene>
    <name evidence="3" type="ORF">BDD21_2683</name>
</gene>
<name>A0A495V783_9GAMM</name>
<keyword evidence="4" id="KW-1185">Reference proteome</keyword>
<dbReference type="Gene3D" id="3.30.2310.20">
    <property type="entry name" value="RelE-like"/>
    <property type="match status" value="1"/>
</dbReference>